<sequence length="96" mass="10249">MEGRPILHPRAPPLHVDSRTCTSESNICLVGNPGIPLFRGRTANITSPSTSAACGLENLHIGIEYLLSGKVAKYGPMSSTCDLLGGMEWEQVPSEI</sequence>
<accession>A0A1I7ZI12</accession>
<keyword evidence="1" id="KW-1185">Reference proteome</keyword>
<dbReference type="Gene3D" id="2.40.50.120">
    <property type="match status" value="1"/>
</dbReference>
<reference evidence="2" key="1">
    <citation type="submission" date="2016-11" db="UniProtKB">
        <authorList>
            <consortium name="WormBaseParasite"/>
        </authorList>
    </citation>
    <scope>IDENTIFICATION</scope>
</reference>
<dbReference type="InterPro" id="IPR008993">
    <property type="entry name" value="TIMP-like_OB-fold"/>
</dbReference>
<dbReference type="WBParaSite" id="L893_g26742.t1">
    <property type="protein sequence ID" value="L893_g26742.t1"/>
    <property type="gene ID" value="L893_g26742"/>
</dbReference>
<organism evidence="1 2">
    <name type="scientific">Steinernema glaseri</name>
    <dbReference type="NCBI Taxonomy" id="37863"/>
    <lineage>
        <taxon>Eukaryota</taxon>
        <taxon>Metazoa</taxon>
        <taxon>Ecdysozoa</taxon>
        <taxon>Nematoda</taxon>
        <taxon>Chromadorea</taxon>
        <taxon>Rhabditida</taxon>
        <taxon>Tylenchina</taxon>
        <taxon>Panagrolaimomorpha</taxon>
        <taxon>Strongyloidoidea</taxon>
        <taxon>Steinernematidae</taxon>
        <taxon>Steinernema</taxon>
    </lineage>
</organism>
<dbReference type="AlphaFoldDB" id="A0A1I7ZI12"/>
<name>A0A1I7ZI12_9BILA</name>
<evidence type="ECO:0000313" key="1">
    <source>
        <dbReference type="Proteomes" id="UP000095287"/>
    </source>
</evidence>
<proteinExistence type="predicted"/>
<protein>
    <submittedName>
        <fullName evidence="2">Sushi domain-containing protein</fullName>
    </submittedName>
</protein>
<evidence type="ECO:0000313" key="2">
    <source>
        <dbReference type="WBParaSite" id="L893_g26742.t1"/>
    </source>
</evidence>
<dbReference type="Proteomes" id="UP000095287">
    <property type="component" value="Unplaced"/>
</dbReference>
<dbReference type="SUPFAM" id="SSF50242">
    <property type="entry name" value="TIMP-like"/>
    <property type="match status" value="1"/>
</dbReference>